<dbReference type="GO" id="GO:0005737">
    <property type="term" value="C:cytoplasm"/>
    <property type="evidence" value="ECO:0007669"/>
    <property type="project" value="UniProtKB-ARBA"/>
</dbReference>
<dbReference type="PANTHER" id="PTHR21011:SF1">
    <property type="entry name" value="SMALL RIBOSOMAL SUBUNIT PROTEIN BS6M"/>
    <property type="match status" value="1"/>
</dbReference>
<reference evidence="5 6" key="1">
    <citation type="journal article" date="2015" name="Genome Announc.">
        <title>Expanding the biotechnology potential of lactobacilli through comparative genomics of 213 strains and associated genera.</title>
        <authorList>
            <person name="Sun Z."/>
            <person name="Harris H.M."/>
            <person name="McCann A."/>
            <person name="Guo C."/>
            <person name="Argimon S."/>
            <person name="Zhang W."/>
            <person name="Yang X."/>
            <person name="Jeffery I.B."/>
            <person name="Cooney J.C."/>
            <person name="Kagawa T.F."/>
            <person name="Liu W."/>
            <person name="Song Y."/>
            <person name="Salvetti E."/>
            <person name="Wrobel A."/>
            <person name="Rasinkangas P."/>
            <person name="Parkhill J."/>
            <person name="Rea M.C."/>
            <person name="O'Sullivan O."/>
            <person name="Ritari J."/>
            <person name="Douillard F.P."/>
            <person name="Paul Ross R."/>
            <person name="Yang R."/>
            <person name="Briner A.E."/>
            <person name="Felis G.E."/>
            <person name="de Vos W.M."/>
            <person name="Barrangou R."/>
            <person name="Klaenhammer T.R."/>
            <person name="Caufield P.W."/>
            <person name="Cui Y."/>
            <person name="Zhang H."/>
            <person name="O'Toole P.W."/>
        </authorList>
    </citation>
    <scope>NUCLEOTIDE SEQUENCE [LARGE SCALE GENOMIC DNA]</scope>
    <source>
        <strain evidence="5 6">DSM 19904</strain>
    </source>
</reference>
<dbReference type="Proteomes" id="UP000051581">
    <property type="component" value="Unassembled WGS sequence"/>
</dbReference>
<protein>
    <recommendedName>
        <fullName evidence="3 4">Small ribosomal subunit protein bS6</fullName>
    </recommendedName>
</protein>
<dbReference type="InterPro" id="IPR014717">
    <property type="entry name" value="Transl_elong_EF1B/ribsomal_bS6"/>
</dbReference>
<dbReference type="GO" id="GO:0006412">
    <property type="term" value="P:translation"/>
    <property type="evidence" value="ECO:0007669"/>
    <property type="project" value="UniProtKB-UniRule"/>
</dbReference>
<keyword evidence="4 5" id="KW-0689">Ribosomal protein</keyword>
<dbReference type="Pfam" id="PF01250">
    <property type="entry name" value="Ribosomal_S6"/>
    <property type="match status" value="1"/>
</dbReference>
<dbReference type="GO" id="GO:0003735">
    <property type="term" value="F:structural constituent of ribosome"/>
    <property type="evidence" value="ECO:0007669"/>
    <property type="project" value="InterPro"/>
</dbReference>
<gene>
    <name evidence="4" type="primary">rpsF</name>
    <name evidence="5" type="ORF">FD17_GL002318</name>
</gene>
<evidence type="ECO:0000256" key="3">
    <source>
        <dbReference type="ARBA" id="ARBA00035294"/>
    </source>
</evidence>
<dbReference type="InterPro" id="IPR020814">
    <property type="entry name" value="Ribosomal_S6_plastid/chlpt"/>
</dbReference>
<name>A0A0R1L4J0_9LACO</name>
<sequence length="101" mass="11864">MQIMEEKKYEITYIIRPDIEESAKSALIERFDKILTDNGAKVLSSKDWSKRRFAYEIGGYNEGTYHIDTLTTDSDKSLNEFDRLSKINDDILRHMIVVRDD</sequence>
<dbReference type="GO" id="GO:0005840">
    <property type="term" value="C:ribosome"/>
    <property type="evidence" value="ECO:0007669"/>
    <property type="project" value="UniProtKB-KW"/>
</dbReference>
<dbReference type="HAMAP" id="MF_00360">
    <property type="entry name" value="Ribosomal_bS6"/>
    <property type="match status" value="1"/>
</dbReference>
<comment type="caution">
    <text evidence="5">The sequence shown here is derived from an EMBL/GenBank/DDBJ whole genome shotgun (WGS) entry which is preliminary data.</text>
</comment>
<evidence type="ECO:0000256" key="2">
    <source>
        <dbReference type="ARBA" id="ARBA00035104"/>
    </source>
</evidence>
<dbReference type="GO" id="GO:0070181">
    <property type="term" value="F:small ribosomal subunit rRNA binding"/>
    <property type="evidence" value="ECO:0007669"/>
    <property type="project" value="TreeGrafter"/>
</dbReference>
<keyword evidence="4" id="KW-0699">rRNA-binding</keyword>
<organism evidence="5 6">
    <name type="scientific">Lentilactobacillus sunkii DSM 19904</name>
    <dbReference type="NCBI Taxonomy" id="1423808"/>
    <lineage>
        <taxon>Bacteria</taxon>
        <taxon>Bacillati</taxon>
        <taxon>Bacillota</taxon>
        <taxon>Bacilli</taxon>
        <taxon>Lactobacillales</taxon>
        <taxon>Lactobacillaceae</taxon>
        <taxon>Lentilactobacillus</taxon>
    </lineage>
</organism>
<dbReference type="PANTHER" id="PTHR21011">
    <property type="entry name" value="MITOCHONDRIAL 28S RIBOSOMAL PROTEIN S6"/>
    <property type="match status" value="1"/>
</dbReference>
<comment type="function">
    <text evidence="2 4">Binds together with bS18 to 16S ribosomal RNA.</text>
</comment>
<dbReference type="GO" id="GO:1990904">
    <property type="term" value="C:ribonucleoprotein complex"/>
    <property type="evidence" value="ECO:0007669"/>
    <property type="project" value="UniProtKB-KW"/>
</dbReference>
<evidence type="ECO:0000313" key="5">
    <source>
        <dbReference type="EMBL" id="KRK88627.1"/>
    </source>
</evidence>
<keyword evidence="6" id="KW-1185">Reference proteome</keyword>
<dbReference type="Gene3D" id="3.30.70.60">
    <property type="match status" value="1"/>
</dbReference>
<dbReference type="InterPro" id="IPR035980">
    <property type="entry name" value="Ribosomal_bS6_sf"/>
</dbReference>
<dbReference type="SUPFAM" id="SSF54995">
    <property type="entry name" value="Ribosomal protein S6"/>
    <property type="match status" value="1"/>
</dbReference>
<accession>A0A0R1L4J0</accession>
<dbReference type="AlphaFoldDB" id="A0A0R1L4J0"/>
<dbReference type="EMBL" id="AZEA01000007">
    <property type="protein sequence ID" value="KRK88627.1"/>
    <property type="molecule type" value="Genomic_DNA"/>
</dbReference>
<proteinExistence type="inferred from homology"/>
<comment type="similarity">
    <text evidence="1 4">Belongs to the bacterial ribosomal protein bS6 family.</text>
</comment>
<keyword evidence="4" id="KW-0694">RNA-binding</keyword>
<dbReference type="InterPro" id="IPR000529">
    <property type="entry name" value="Ribosomal_bS6"/>
</dbReference>
<evidence type="ECO:0000313" key="6">
    <source>
        <dbReference type="Proteomes" id="UP000051581"/>
    </source>
</evidence>
<keyword evidence="4" id="KW-0687">Ribonucleoprotein</keyword>
<dbReference type="PATRIC" id="fig|1423808.3.peg.2359"/>
<dbReference type="NCBIfam" id="TIGR00166">
    <property type="entry name" value="S6"/>
    <property type="match status" value="1"/>
</dbReference>
<dbReference type="CDD" id="cd00473">
    <property type="entry name" value="bS6"/>
    <property type="match status" value="1"/>
</dbReference>
<evidence type="ECO:0000256" key="1">
    <source>
        <dbReference type="ARBA" id="ARBA00009512"/>
    </source>
</evidence>
<evidence type="ECO:0000256" key="4">
    <source>
        <dbReference type="HAMAP-Rule" id="MF_00360"/>
    </source>
</evidence>